<dbReference type="InterPro" id="IPR023335">
    <property type="entry name" value="ATP12_ortho_dom_sf"/>
</dbReference>
<dbReference type="AlphaFoldDB" id="A0A840X2L3"/>
<reference evidence="4 5" key="1">
    <citation type="submission" date="2020-08" db="EMBL/GenBank/DDBJ databases">
        <title>Genomic Encyclopedia of Type Strains, Phase IV (KMG-IV): sequencing the most valuable type-strain genomes for metagenomic binning, comparative biology and taxonomic classification.</title>
        <authorList>
            <person name="Goeker M."/>
        </authorList>
    </citation>
    <scope>NUCLEOTIDE SEQUENCE [LARGE SCALE GENOMIC DNA]</scope>
    <source>
        <strain evidence="4 5">DSM 103377</strain>
    </source>
</reference>
<dbReference type="Pfam" id="PF07542">
    <property type="entry name" value="ATP12"/>
    <property type="match status" value="1"/>
</dbReference>
<dbReference type="RefSeq" id="WP_184013029.1">
    <property type="nucleotide sequence ID" value="NZ_JACIJS010000012.1"/>
</dbReference>
<dbReference type="InterPro" id="IPR011419">
    <property type="entry name" value="ATP12_ATP_synth-F1-assembly"/>
</dbReference>
<keyword evidence="3" id="KW-0143">Chaperone</keyword>
<comment type="caution">
    <text evidence="4">The sequence shown here is derived from an EMBL/GenBank/DDBJ whole genome shotgun (WGS) entry which is preliminary data.</text>
</comment>
<dbReference type="PANTHER" id="PTHR21013:SF10">
    <property type="entry name" value="ATP SYNTHASE MITOCHONDRIAL F1 COMPLEX ASSEMBLY FACTOR 2"/>
    <property type="match status" value="1"/>
</dbReference>
<dbReference type="PANTHER" id="PTHR21013">
    <property type="entry name" value="ATP SYNTHASE MITOCHONDRIAL F1 COMPLEX ASSEMBLY FACTOR 2/ATP12 PROTEIN, MITOCHONDRIAL PRECURSOR"/>
    <property type="match status" value="1"/>
</dbReference>
<name>A0A840X2L3_9RHOB</name>
<dbReference type="Proteomes" id="UP000553766">
    <property type="component" value="Unassembled WGS sequence"/>
</dbReference>
<dbReference type="Gene3D" id="1.10.3580.10">
    <property type="entry name" value="ATP12 ATPase"/>
    <property type="match status" value="1"/>
</dbReference>
<evidence type="ECO:0000256" key="3">
    <source>
        <dbReference type="ARBA" id="ARBA00023186"/>
    </source>
</evidence>
<evidence type="ECO:0000313" key="5">
    <source>
        <dbReference type="Proteomes" id="UP000553766"/>
    </source>
</evidence>
<evidence type="ECO:0000256" key="2">
    <source>
        <dbReference type="ARBA" id="ARBA00022946"/>
    </source>
</evidence>
<keyword evidence="2" id="KW-0809">Transit peptide</keyword>
<gene>
    <name evidence="4" type="ORF">FHS89_003118</name>
</gene>
<accession>A0A840X2L3</accession>
<dbReference type="GO" id="GO:0043461">
    <property type="term" value="P:proton-transporting ATP synthase complex assembly"/>
    <property type="evidence" value="ECO:0007669"/>
    <property type="project" value="InterPro"/>
</dbReference>
<protein>
    <submittedName>
        <fullName evidence="4">Chaperone required for assembly of F1-ATPase</fullName>
    </submittedName>
</protein>
<dbReference type="Gene3D" id="3.30.2180.10">
    <property type="entry name" value="ATP12-like"/>
    <property type="match status" value="1"/>
</dbReference>
<dbReference type="SUPFAM" id="SSF160909">
    <property type="entry name" value="ATP12-like"/>
    <property type="match status" value="1"/>
</dbReference>
<evidence type="ECO:0000256" key="1">
    <source>
        <dbReference type="ARBA" id="ARBA00008231"/>
    </source>
</evidence>
<comment type="similarity">
    <text evidence="1">Belongs to the ATP12 family.</text>
</comment>
<proteinExistence type="inferred from homology"/>
<sequence>MSAWKAKRFWKQASVAEAEAGYTITLDGRPVHTPMKTVLVVPTRALALAIAEEWEAQEDAINPETMPLTRAANSAQEKVAPHLDAVRDMLAEYGDTDLICYRAEGPEALIARQSEAWDPLLAWAAEAYGARLIPVTGVMYHAQLPEARAKLRAALDGMDPFRLTGVHDLITISGSLILGLAVADRHLRAADAWSLARIDEAWQEEQWGEDSEAQDAATRKRADFLRAERLLDLLEG</sequence>
<keyword evidence="5" id="KW-1185">Reference proteome</keyword>
<organism evidence="4 5">
    <name type="scientific">Rubricella aquisinus</name>
    <dbReference type="NCBI Taxonomy" id="2028108"/>
    <lineage>
        <taxon>Bacteria</taxon>
        <taxon>Pseudomonadati</taxon>
        <taxon>Pseudomonadota</taxon>
        <taxon>Alphaproteobacteria</taxon>
        <taxon>Rhodobacterales</taxon>
        <taxon>Paracoccaceae</taxon>
        <taxon>Rubricella</taxon>
    </lineage>
</organism>
<dbReference type="InterPro" id="IPR042272">
    <property type="entry name" value="ATP12_ATP_synth-F1-assembly_N"/>
</dbReference>
<dbReference type="EMBL" id="JACIJS010000012">
    <property type="protein sequence ID" value="MBB5517074.1"/>
    <property type="molecule type" value="Genomic_DNA"/>
</dbReference>
<evidence type="ECO:0000313" key="4">
    <source>
        <dbReference type="EMBL" id="MBB5517074.1"/>
    </source>
</evidence>